<dbReference type="InterPro" id="IPR015797">
    <property type="entry name" value="NUDIX_hydrolase-like_dom_sf"/>
</dbReference>
<dbReference type="SUPFAM" id="SSF55811">
    <property type="entry name" value="Nudix"/>
    <property type="match status" value="1"/>
</dbReference>
<dbReference type="CDD" id="cd24158">
    <property type="entry name" value="NUDIX_ADPRase_Rv1700"/>
    <property type="match status" value="1"/>
</dbReference>
<dbReference type="AlphaFoldDB" id="A0A7K3M133"/>
<proteinExistence type="predicted"/>
<dbReference type="Proteomes" id="UP000460435">
    <property type="component" value="Unassembled WGS sequence"/>
</dbReference>
<dbReference type="InterPro" id="IPR000086">
    <property type="entry name" value="NUDIX_hydrolase_dom"/>
</dbReference>
<evidence type="ECO:0000313" key="4">
    <source>
        <dbReference type="Proteomes" id="UP000460435"/>
    </source>
</evidence>
<protein>
    <submittedName>
        <fullName evidence="3">NUDIX domain-containing protein</fullName>
    </submittedName>
</protein>
<dbReference type="PANTHER" id="PTHR11839:SF31">
    <property type="entry name" value="ADP-RIBOSE PYROPHOSPHATASE"/>
    <property type="match status" value="1"/>
</dbReference>
<dbReference type="GO" id="GO:0005829">
    <property type="term" value="C:cytosol"/>
    <property type="evidence" value="ECO:0007669"/>
    <property type="project" value="TreeGrafter"/>
</dbReference>
<feature type="domain" description="Nudix hydrolase" evidence="2">
    <location>
        <begin position="48"/>
        <end position="182"/>
    </location>
</feature>
<dbReference type="RefSeq" id="WP_162449157.1">
    <property type="nucleotide sequence ID" value="NZ_WLZY01000001.1"/>
</dbReference>
<gene>
    <name evidence="3" type="ORF">F7O44_05905</name>
</gene>
<evidence type="ECO:0000256" key="1">
    <source>
        <dbReference type="ARBA" id="ARBA00022801"/>
    </source>
</evidence>
<evidence type="ECO:0000259" key="2">
    <source>
        <dbReference type="PROSITE" id="PS51462"/>
    </source>
</evidence>
<dbReference type="Pfam" id="PF00293">
    <property type="entry name" value="NUDIX"/>
    <property type="match status" value="1"/>
</dbReference>
<comment type="caution">
    <text evidence="3">The sequence shown here is derived from an EMBL/GenBank/DDBJ whole genome shotgun (WGS) entry which is preliminary data.</text>
</comment>
<keyword evidence="1" id="KW-0378">Hydrolase</keyword>
<dbReference type="Gene3D" id="3.90.79.10">
    <property type="entry name" value="Nucleoside Triphosphate Pyrophosphohydrolase"/>
    <property type="match status" value="1"/>
</dbReference>
<dbReference type="PANTHER" id="PTHR11839">
    <property type="entry name" value="UDP/ADP-SUGAR PYROPHOSPHATASE"/>
    <property type="match status" value="1"/>
</dbReference>
<name>A0A7K3M133_9ACTN</name>
<sequence>MDEALQDRPEQWPVETSEVIFEGKVVTLRQDVVRSPVDGTTFPRDVIAHPGAVAIIALDEQDRVLVVSQYRHPVQHRLTELPAGLRDIADEPPLVAAQRELYEEGHVRAANWRVLTDVFSSPGMTDEAVRVFLARDITHVPDDERYNGHAEEADMPVSWVPLADLVKAALAGKVQNSLLCIGVLAAWAASHDGGYDALRAPDVPWPAVEHS</sequence>
<dbReference type="GO" id="GO:0019693">
    <property type="term" value="P:ribose phosphate metabolic process"/>
    <property type="evidence" value="ECO:0007669"/>
    <property type="project" value="TreeGrafter"/>
</dbReference>
<dbReference type="PROSITE" id="PS51462">
    <property type="entry name" value="NUDIX"/>
    <property type="match status" value="1"/>
</dbReference>
<organism evidence="3 4">
    <name type="scientific">Phytoactinopolyspora mesophila</name>
    <dbReference type="NCBI Taxonomy" id="2650750"/>
    <lineage>
        <taxon>Bacteria</taxon>
        <taxon>Bacillati</taxon>
        <taxon>Actinomycetota</taxon>
        <taxon>Actinomycetes</taxon>
        <taxon>Jiangellales</taxon>
        <taxon>Jiangellaceae</taxon>
        <taxon>Phytoactinopolyspora</taxon>
    </lineage>
</organism>
<dbReference type="EMBL" id="WLZY01000001">
    <property type="protein sequence ID" value="NDL56602.1"/>
    <property type="molecule type" value="Genomic_DNA"/>
</dbReference>
<keyword evidence="4" id="KW-1185">Reference proteome</keyword>
<dbReference type="GO" id="GO:0016787">
    <property type="term" value="F:hydrolase activity"/>
    <property type="evidence" value="ECO:0007669"/>
    <property type="project" value="UniProtKB-KW"/>
</dbReference>
<evidence type="ECO:0000313" key="3">
    <source>
        <dbReference type="EMBL" id="NDL56602.1"/>
    </source>
</evidence>
<dbReference type="GO" id="GO:0006753">
    <property type="term" value="P:nucleoside phosphate metabolic process"/>
    <property type="evidence" value="ECO:0007669"/>
    <property type="project" value="TreeGrafter"/>
</dbReference>
<reference evidence="3 4" key="1">
    <citation type="submission" date="2019-11" db="EMBL/GenBank/DDBJ databases">
        <authorList>
            <person name="Li X.-J."/>
            <person name="Feng X.-M."/>
        </authorList>
    </citation>
    <scope>NUCLEOTIDE SEQUENCE [LARGE SCALE GENOMIC DNA]</scope>
    <source>
        <strain evidence="3 4">XMNu-373</strain>
    </source>
</reference>
<accession>A0A7K3M133</accession>